<proteinExistence type="predicted"/>
<gene>
    <name evidence="1" type="ORF">FRZ54_03820</name>
</gene>
<keyword evidence="2" id="KW-1185">Reference proteome</keyword>
<dbReference type="OrthoDB" id="965340at2"/>
<dbReference type="EMBL" id="CP042436">
    <property type="protein sequence ID" value="QEC61747.1"/>
    <property type="molecule type" value="Genomic_DNA"/>
</dbReference>
<dbReference type="Proteomes" id="UP000321479">
    <property type="component" value="Chromosome"/>
</dbReference>
<evidence type="ECO:0008006" key="3">
    <source>
        <dbReference type="Google" id="ProtNLM"/>
    </source>
</evidence>
<dbReference type="KEGG" id="mgin:FRZ54_03820"/>
<evidence type="ECO:0000313" key="2">
    <source>
        <dbReference type="Proteomes" id="UP000321479"/>
    </source>
</evidence>
<dbReference type="AlphaFoldDB" id="A0A5B8URP5"/>
<dbReference type="RefSeq" id="WP_147030324.1">
    <property type="nucleotide sequence ID" value="NZ_CP042436.1"/>
</dbReference>
<name>A0A5B8URP5_9SPHI</name>
<reference evidence="1 2" key="1">
    <citation type="journal article" date="2017" name="Curr. Microbiol.">
        <title>Mucilaginibacter ginsenosidivorans sp. nov., Isolated from Soil of Ginseng Field.</title>
        <authorList>
            <person name="Kim M.M."/>
            <person name="Siddiqi M.Z."/>
            <person name="Im W.T."/>
        </authorList>
    </citation>
    <scope>NUCLEOTIDE SEQUENCE [LARGE SCALE GENOMIC DNA]</scope>
    <source>
        <strain evidence="1 2">Gsoil 3017</strain>
    </source>
</reference>
<organism evidence="1 2">
    <name type="scientific">Mucilaginibacter ginsenosidivorans</name>
    <dbReference type="NCBI Taxonomy" id="398053"/>
    <lineage>
        <taxon>Bacteria</taxon>
        <taxon>Pseudomonadati</taxon>
        <taxon>Bacteroidota</taxon>
        <taxon>Sphingobacteriia</taxon>
        <taxon>Sphingobacteriales</taxon>
        <taxon>Sphingobacteriaceae</taxon>
        <taxon>Mucilaginibacter</taxon>
    </lineage>
</organism>
<protein>
    <recommendedName>
        <fullName evidence="3">Ada DNA repair metal-binding domain-containing protein</fullName>
    </recommendedName>
</protein>
<sequence length="80" mass="9003">MKKVIIILSVFIGIAVGSATPVKYQTVNKIDSVYICQSKSAYAYHRYECRGLQRCTHSILKIPKASAIKLGYKACKICYR</sequence>
<accession>A0A5B8URP5</accession>
<evidence type="ECO:0000313" key="1">
    <source>
        <dbReference type="EMBL" id="QEC61747.1"/>
    </source>
</evidence>